<name>A9A6T2_METM6</name>
<keyword evidence="1" id="KW-0472">Membrane</keyword>
<feature type="domain" description="PEGA" evidence="2">
    <location>
        <begin position="100"/>
        <end position="164"/>
    </location>
</feature>
<dbReference type="PROSITE" id="PS51257">
    <property type="entry name" value="PROKAR_LIPOPROTEIN"/>
    <property type="match status" value="1"/>
</dbReference>
<dbReference type="HOGENOM" id="CLU_1187789_0_0_2"/>
<reference evidence="3" key="1">
    <citation type="submission" date="2007-10" db="EMBL/GenBank/DDBJ databases">
        <title>Complete sequence of Methanococcus maripaludis C6.</title>
        <authorList>
            <consortium name="US DOE Joint Genome Institute"/>
            <person name="Copeland A."/>
            <person name="Lucas S."/>
            <person name="Lapidus A."/>
            <person name="Barry K."/>
            <person name="Glavina del Rio T."/>
            <person name="Dalin E."/>
            <person name="Tice H."/>
            <person name="Pitluck S."/>
            <person name="Clum A."/>
            <person name="Schmutz J."/>
            <person name="Larimer F."/>
            <person name="Land M."/>
            <person name="Hauser L."/>
            <person name="Kyrpides N."/>
            <person name="Mikhailova N."/>
            <person name="Sieprawska-Lupa M."/>
            <person name="Whitman W.B."/>
            <person name="Richardson P."/>
        </authorList>
    </citation>
    <scope>NUCLEOTIDE SEQUENCE [LARGE SCALE GENOMIC DNA]</scope>
    <source>
        <strain evidence="3">C6</strain>
    </source>
</reference>
<keyword evidence="1" id="KW-1133">Transmembrane helix</keyword>
<dbReference type="Pfam" id="PF08308">
    <property type="entry name" value="PEGA"/>
    <property type="match status" value="1"/>
</dbReference>
<protein>
    <recommendedName>
        <fullName evidence="2">PEGA domain-containing protein</fullName>
    </recommendedName>
</protein>
<keyword evidence="1" id="KW-0812">Transmembrane</keyword>
<gene>
    <name evidence="3" type="ordered locus">MmarC6_0543</name>
</gene>
<evidence type="ECO:0000256" key="1">
    <source>
        <dbReference type="SAM" id="Phobius"/>
    </source>
</evidence>
<dbReference type="KEGG" id="mmx:MmarC6_0543"/>
<dbReference type="eggNOG" id="arCOG06635">
    <property type="taxonomic scope" value="Archaea"/>
</dbReference>
<feature type="transmembrane region" description="Helical" evidence="1">
    <location>
        <begin position="210"/>
        <end position="227"/>
    </location>
</feature>
<accession>A9A6T2</accession>
<dbReference type="AlphaFoldDB" id="A9A6T2"/>
<evidence type="ECO:0000259" key="2">
    <source>
        <dbReference type="Pfam" id="PF08308"/>
    </source>
</evidence>
<organism evidence="3">
    <name type="scientific">Methanococcus maripaludis (strain C6 / ATCC BAA-1332)</name>
    <dbReference type="NCBI Taxonomy" id="444158"/>
    <lineage>
        <taxon>Archaea</taxon>
        <taxon>Methanobacteriati</taxon>
        <taxon>Methanobacteriota</taxon>
        <taxon>Methanomada group</taxon>
        <taxon>Methanococci</taxon>
        <taxon>Methanococcales</taxon>
        <taxon>Methanococcaceae</taxon>
        <taxon>Methanococcus</taxon>
    </lineage>
</organism>
<dbReference type="EMBL" id="CP000867">
    <property type="protein sequence ID" value="ABX01360.1"/>
    <property type="molecule type" value="Genomic_DNA"/>
</dbReference>
<evidence type="ECO:0000313" key="3">
    <source>
        <dbReference type="EMBL" id="ABX01360.1"/>
    </source>
</evidence>
<proteinExistence type="predicted"/>
<dbReference type="InterPro" id="IPR013229">
    <property type="entry name" value="PEGA"/>
</dbReference>
<sequence>MFKEMKENLKKILVVTMVLFSCVLPACATDVTFNTNGINEIEVYSSDDTLLGTINDSGVINLTDEAQNITFVKEYYDNETVEVDPTAATECNVTLELTEYVVEINANVEDCDVYEDGVLLGTYDNTSQVLSLTYGTYYLTFSKTGYENVSMNLTVPGVTEINVSMSEIVEETTEEENTTTTEETEDVQTAILIAYAEGDDIVDIFTENKVFFGLIAVVFIVALIGNMPKGKGFNRK</sequence>
<dbReference type="STRING" id="444158.MmarC6_0543"/>